<dbReference type="InterPro" id="IPR012485">
    <property type="entry name" value="CENP-I"/>
</dbReference>
<name>A0AAN9UQW2_9PEZI</name>
<dbReference type="EMBL" id="JAKJXP020000052">
    <property type="protein sequence ID" value="KAK7751287.1"/>
    <property type="molecule type" value="Genomic_DNA"/>
</dbReference>
<dbReference type="PANTHER" id="PTHR48208">
    <property type="entry name" value="CENTROMERE PROTEIN I"/>
    <property type="match status" value="1"/>
</dbReference>
<dbReference type="GO" id="GO:0000939">
    <property type="term" value="C:inner kinetochore"/>
    <property type="evidence" value="ECO:0007669"/>
    <property type="project" value="TreeGrafter"/>
</dbReference>
<comment type="similarity">
    <text evidence="3">Belongs to the CENP-I/CTF3 family.</text>
</comment>
<reference evidence="7 8" key="1">
    <citation type="submission" date="2024-02" db="EMBL/GenBank/DDBJ databases">
        <title>De novo assembly and annotation of 12 fungi associated with fruit tree decline syndrome in Ontario, Canada.</title>
        <authorList>
            <person name="Sulman M."/>
            <person name="Ellouze W."/>
            <person name="Ilyukhin E."/>
        </authorList>
    </citation>
    <scope>NUCLEOTIDE SEQUENCE [LARGE SCALE GENOMIC DNA]</scope>
    <source>
        <strain evidence="7 8">M11/M66-122</strain>
    </source>
</reference>
<proteinExistence type="inferred from homology"/>
<evidence type="ECO:0000256" key="6">
    <source>
        <dbReference type="ARBA" id="ARBA00023328"/>
    </source>
</evidence>
<dbReference type="Pfam" id="PF07778">
    <property type="entry name" value="CENP-I"/>
    <property type="match status" value="1"/>
</dbReference>
<dbReference type="PANTHER" id="PTHR48208:SF2">
    <property type="entry name" value="CENTROMERE PROTEIN I"/>
    <property type="match status" value="1"/>
</dbReference>
<dbReference type="GO" id="GO:0000070">
    <property type="term" value="P:mitotic sister chromatid segregation"/>
    <property type="evidence" value="ECO:0007669"/>
    <property type="project" value="TreeGrafter"/>
</dbReference>
<keyword evidence="4" id="KW-0158">Chromosome</keyword>
<comment type="caution">
    <text evidence="7">The sequence shown here is derived from an EMBL/GenBank/DDBJ whole genome shotgun (WGS) entry which is preliminary data.</text>
</comment>
<evidence type="ECO:0000313" key="7">
    <source>
        <dbReference type="EMBL" id="KAK7751287.1"/>
    </source>
</evidence>
<sequence length="628" mass="68738">MSERSGSGEPEIEEIIARIVQGSKLTAKRRGTSIKPDVEALNSLSYDRGLLPTELNELVDLVTTPNHLDQASLASIVRNLYPATPVDNDVITKVIGSIGHGRSKPSLAVQGLCHLLVLITRRNDPALTGLLRVFKDYYPEIIVGDATRGKASPFNRAHAELAVSRSEKPLDGFRVNRHRNHGVRGTDGAVVPGVHTSHVTENAVTLEEIENVDGFVKKLERIELPNQLVAVLGDPLLQKLLLLKPNLEADQRVNNWLSSYAYDVMSGDSDANPLYIFGVLRDYVAATKCLSPVLLAFLGEYLGRWDGTSGREMILEILSHSPLIDFGELYGHVFQPLEARVLDGTATSQADMLKFYTALLRRWTVYLASVDQLSAQANSAVSNLTTHVNGLCLTLLQTSSSIATHSMVLDFYEQVASLITGARGSSRVRVVIPPSPLVYMLYFAPSAATVSRLCGVLARYKEGLQKAMATSRADYTPEYVNEFNGFLMDICNCLWRSRAFNVRDDNSHGCLVPRPLVDALSAYVRDLDTGASLASLFSLSHSPVLGLMSISHFRSLEDAALERGADALGIRHAGPVTRATLASLAEDGGLRLTWDEYRLGVLRYLEENGLSGIGELMYNTMTTLMKKA</sequence>
<evidence type="ECO:0008006" key="9">
    <source>
        <dbReference type="Google" id="ProtNLM"/>
    </source>
</evidence>
<keyword evidence="6" id="KW-0137">Centromere</keyword>
<comment type="subcellular location">
    <subcellularLocation>
        <location evidence="2">Chromosome</location>
        <location evidence="2">Centromere</location>
    </subcellularLocation>
    <subcellularLocation>
        <location evidence="1">Nucleus</location>
    </subcellularLocation>
</comment>
<dbReference type="Proteomes" id="UP001320420">
    <property type="component" value="Unassembled WGS sequence"/>
</dbReference>
<evidence type="ECO:0000256" key="2">
    <source>
        <dbReference type="ARBA" id="ARBA00004584"/>
    </source>
</evidence>
<gene>
    <name evidence="7" type="ORF">SLS62_006833</name>
</gene>
<evidence type="ECO:0000256" key="3">
    <source>
        <dbReference type="ARBA" id="ARBA00005470"/>
    </source>
</evidence>
<accession>A0AAN9UQW2</accession>
<keyword evidence="5" id="KW-0539">Nucleus</keyword>
<dbReference type="GO" id="GO:0034080">
    <property type="term" value="P:CENP-A containing chromatin assembly"/>
    <property type="evidence" value="ECO:0007669"/>
    <property type="project" value="TreeGrafter"/>
</dbReference>
<keyword evidence="8" id="KW-1185">Reference proteome</keyword>
<evidence type="ECO:0000313" key="8">
    <source>
        <dbReference type="Proteomes" id="UP001320420"/>
    </source>
</evidence>
<evidence type="ECO:0000256" key="5">
    <source>
        <dbReference type="ARBA" id="ARBA00023242"/>
    </source>
</evidence>
<organism evidence="7 8">
    <name type="scientific">Diatrype stigma</name>
    <dbReference type="NCBI Taxonomy" id="117547"/>
    <lineage>
        <taxon>Eukaryota</taxon>
        <taxon>Fungi</taxon>
        <taxon>Dikarya</taxon>
        <taxon>Ascomycota</taxon>
        <taxon>Pezizomycotina</taxon>
        <taxon>Sordariomycetes</taxon>
        <taxon>Xylariomycetidae</taxon>
        <taxon>Xylariales</taxon>
        <taxon>Diatrypaceae</taxon>
        <taxon>Diatrype</taxon>
    </lineage>
</organism>
<evidence type="ECO:0000256" key="1">
    <source>
        <dbReference type="ARBA" id="ARBA00004123"/>
    </source>
</evidence>
<dbReference type="AlphaFoldDB" id="A0AAN9UQW2"/>
<evidence type="ECO:0000256" key="4">
    <source>
        <dbReference type="ARBA" id="ARBA00022454"/>
    </source>
</evidence>
<protein>
    <recommendedName>
        <fullName evidence="9">Centromere protein I</fullName>
    </recommendedName>
</protein>
<dbReference type="GO" id="GO:0005634">
    <property type="term" value="C:nucleus"/>
    <property type="evidence" value="ECO:0007669"/>
    <property type="project" value="UniProtKB-SubCell"/>
</dbReference>